<comment type="pathway">
    <text evidence="2 8">Protein biosynthesis; polypeptide chain elongation.</text>
</comment>
<dbReference type="HAMAP" id="MF_00141">
    <property type="entry name" value="EF_P"/>
    <property type="match status" value="1"/>
</dbReference>
<feature type="domain" description="Translation elongation factor P/YeiP central" evidence="12">
    <location>
        <begin position="67"/>
        <end position="121"/>
    </location>
</feature>
<organism evidence="13 14">
    <name type="scientific">Candidatus Faecousia excrementigallinarum</name>
    <dbReference type="NCBI Taxonomy" id="2840806"/>
    <lineage>
        <taxon>Bacteria</taxon>
        <taxon>Bacillati</taxon>
        <taxon>Bacillota</taxon>
        <taxon>Clostridia</taxon>
        <taxon>Eubacteriales</taxon>
        <taxon>Oscillospiraceae</taxon>
        <taxon>Faecousia</taxon>
    </lineage>
</organism>
<comment type="similarity">
    <text evidence="3 8 10">Belongs to the elongation factor P family.</text>
</comment>
<dbReference type="PANTHER" id="PTHR30053:SF12">
    <property type="entry name" value="ELONGATION FACTOR P (EF-P) FAMILY PROTEIN"/>
    <property type="match status" value="1"/>
</dbReference>
<dbReference type="PIRSF" id="PIRSF005901">
    <property type="entry name" value="EF-P"/>
    <property type="match status" value="1"/>
</dbReference>
<dbReference type="InterPro" id="IPR020599">
    <property type="entry name" value="Transl_elong_fac_P/YeiP"/>
</dbReference>
<dbReference type="Gene3D" id="2.30.30.30">
    <property type="match status" value="1"/>
</dbReference>
<evidence type="ECO:0000256" key="5">
    <source>
        <dbReference type="ARBA" id="ARBA00022768"/>
    </source>
</evidence>
<dbReference type="Pfam" id="PF01132">
    <property type="entry name" value="EFP"/>
    <property type="match status" value="1"/>
</dbReference>
<dbReference type="InterPro" id="IPR013185">
    <property type="entry name" value="Transl_elong_KOW-like"/>
</dbReference>
<evidence type="ECO:0000256" key="10">
    <source>
        <dbReference type="RuleBase" id="RU004389"/>
    </source>
</evidence>
<evidence type="ECO:0000256" key="2">
    <source>
        <dbReference type="ARBA" id="ARBA00004815"/>
    </source>
</evidence>
<dbReference type="InterPro" id="IPR012340">
    <property type="entry name" value="NA-bd_OB-fold"/>
</dbReference>
<dbReference type="InterPro" id="IPR001059">
    <property type="entry name" value="Transl_elong_P/YeiP_cen"/>
</dbReference>
<dbReference type="SMART" id="SM01185">
    <property type="entry name" value="EFP"/>
    <property type="match status" value="1"/>
</dbReference>
<dbReference type="Pfam" id="PF08207">
    <property type="entry name" value="EFP_N"/>
    <property type="match status" value="1"/>
</dbReference>
<dbReference type="InterPro" id="IPR013852">
    <property type="entry name" value="Transl_elong_P/YeiP_CS"/>
</dbReference>
<dbReference type="SUPFAM" id="SSF50104">
    <property type="entry name" value="Translation proteins SH3-like domain"/>
    <property type="match status" value="1"/>
</dbReference>
<dbReference type="NCBIfam" id="NF001810">
    <property type="entry name" value="PRK00529.1"/>
    <property type="match status" value="1"/>
</dbReference>
<evidence type="ECO:0000313" key="13">
    <source>
        <dbReference type="EMBL" id="HIQ68550.1"/>
    </source>
</evidence>
<dbReference type="GO" id="GO:0043043">
    <property type="term" value="P:peptide biosynthetic process"/>
    <property type="evidence" value="ECO:0007669"/>
    <property type="project" value="InterPro"/>
</dbReference>
<dbReference type="CDD" id="cd05794">
    <property type="entry name" value="S1_EF-P_repeat_2"/>
    <property type="match status" value="1"/>
</dbReference>
<dbReference type="Proteomes" id="UP000886796">
    <property type="component" value="Unassembled WGS sequence"/>
</dbReference>
<evidence type="ECO:0000256" key="1">
    <source>
        <dbReference type="ARBA" id="ARBA00004496"/>
    </source>
</evidence>
<keyword evidence="5 8" id="KW-0251">Elongation factor</keyword>
<dbReference type="AlphaFoldDB" id="A0A9D0Z5Z7"/>
<dbReference type="EMBL" id="DVFK01000113">
    <property type="protein sequence ID" value="HIQ68550.1"/>
    <property type="molecule type" value="Genomic_DNA"/>
</dbReference>
<dbReference type="PROSITE" id="PS01275">
    <property type="entry name" value="EFP"/>
    <property type="match status" value="1"/>
</dbReference>
<dbReference type="Gene3D" id="2.40.50.140">
    <property type="entry name" value="Nucleic acid-binding proteins"/>
    <property type="match status" value="2"/>
</dbReference>
<protein>
    <recommendedName>
        <fullName evidence="8 9">Elongation factor P</fullName>
        <shortName evidence="8">EF-P</shortName>
    </recommendedName>
</protein>
<accession>A0A9D0Z5Z7</accession>
<name>A0A9D0Z5Z7_9FIRM</name>
<dbReference type="SMART" id="SM00841">
    <property type="entry name" value="Elong-fact-P_C"/>
    <property type="match status" value="1"/>
</dbReference>
<proteinExistence type="inferred from homology"/>
<evidence type="ECO:0000313" key="14">
    <source>
        <dbReference type="Proteomes" id="UP000886796"/>
    </source>
</evidence>
<gene>
    <name evidence="8 13" type="primary">efp</name>
    <name evidence="13" type="ORF">IAB74_08600</name>
</gene>
<dbReference type="InterPro" id="IPR008991">
    <property type="entry name" value="Translation_prot_SH3-like_sf"/>
</dbReference>
<dbReference type="InterPro" id="IPR015365">
    <property type="entry name" value="Elong-fact-P_C"/>
</dbReference>
<reference evidence="13" key="2">
    <citation type="journal article" date="2021" name="PeerJ">
        <title>Extensive microbial diversity within the chicken gut microbiome revealed by metagenomics and culture.</title>
        <authorList>
            <person name="Gilroy R."/>
            <person name="Ravi A."/>
            <person name="Getino M."/>
            <person name="Pursley I."/>
            <person name="Horton D.L."/>
            <person name="Alikhan N.F."/>
            <person name="Baker D."/>
            <person name="Gharbi K."/>
            <person name="Hall N."/>
            <person name="Watson M."/>
            <person name="Adriaenssens E.M."/>
            <person name="Foster-Nyarko E."/>
            <person name="Jarju S."/>
            <person name="Secka A."/>
            <person name="Antonio M."/>
            <person name="Oren A."/>
            <person name="Chaudhuri R.R."/>
            <person name="La Ragione R."/>
            <person name="Hildebrand F."/>
            <person name="Pallen M.J."/>
        </authorList>
    </citation>
    <scope>NUCLEOTIDE SEQUENCE</scope>
    <source>
        <strain evidence="13">13361</strain>
    </source>
</reference>
<dbReference type="FunFam" id="2.40.50.140:FF:000009">
    <property type="entry name" value="Elongation factor P"/>
    <property type="match status" value="1"/>
</dbReference>
<evidence type="ECO:0000259" key="11">
    <source>
        <dbReference type="SMART" id="SM00841"/>
    </source>
</evidence>
<evidence type="ECO:0000256" key="6">
    <source>
        <dbReference type="ARBA" id="ARBA00022917"/>
    </source>
</evidence>
<dbReference type="Pfam" id="PF09285">
    <property type="entry name" value="Elong-fact-P_C"/>
    <property type="match status" value="1"/>
</dbReference>
<dbReference type="InterPro" id="IPR014722">
    <property type="entry name" value="Rib_uL2_dom2"/>
</dbReference>
<dbReference type="SUPFAM" id="SSF50249">
    <property type="entry name" value="Nucleic acid-binding proteins"/>
    <property type="match status" value="2"/>
</dbReference>
<comment type="subcellular location">
    <subcellularLocation>
        <location evidence="1 8">Cytoplasm</location>
    </subcellularLocation>
</comment>
<dbReference type="InterPro" id="IPR011768">
    <property type="entry name" value="Transl_elongation_fac_P"/>
</dbReference>
<dbReference type="GO" id="GO:0005829">
    <property type="term" value="C:cytosol"/>
    <property type="evidence" value="ECO:0007669"/>
    <property type="project" value="UniProtKB-ARBA"/>
</dbReference>
<evidence type="ECO:0000256" key="8">
    <source>
        <dbReference type="HAMAP-Rule" id="MF_00141"/>
    </source>
</evidence>
<evidence type="ECO:0000256" key="9">
    <source>
        <dbReference type="NCBIfam" id="TIGR00038"/>
    </source>
</evidence>
<feature type="domain" description="Elongation factor P C-terminal" evidence="11">
    <location>
        <begin position="129"/>
        <end position="184"/>
    </location>
</feature>
<keyword evidence="6 8" id="KW-0648">Protein biosynthesis</keyword>
<reference evidence="13" key="1">
    <citation type="submission" date="2020-10" db="EMBL/GenBank/DDBJ databases">
        <authorList>
            <person name="Gilroy R."/>
        </authorList>
    </citation>
    <scope>NUCLEOTIDE SEQUENCE</scope>
    <source>
        <strain evidence="13">13361</strain>
    </source>
</reference>
<dbReference type="NCBIfam" id="TIGR00038">
    <property type="entry name" value="efp"/>
    <property type="match status" value="1"/>
</dbReference>
<dbReference type="GO" id="GO:0003746">
    <property type="term" value="F:translation elongation factor activity"/>
    <property type="evidence" value="ECO:0007669"/>
    <property type="project" value="UniProtKB-UniRule"/>
</dbReference>
<comment type="function">
    <text evidence="7 8">Involved in peptide bond synthesis. Stimulates efficient translation and peptide-bond synthesis on native or reconstituted 70S ribosomes in vitro. Probably functions indirectly by altering the affinity of the ribosome for aminoacyl-tRNA, thus increasing their reactivity as acceptors for peptidyl transferase.</text>
</comment>
<dbReference type="CDD" id="cd04470">
    <property type="entry name" value="S1_EF-P_repeat_1"/>
    <property type="match status" value="1"/>
</dbReference>
<dbReference type="FunFam" id="2.30.30.30:FF:000003">
    <property type="entry name" value="Elongation factor P"/>
    <property type="match status" value="1"/>
</dbReference>
<dbReference type="PANTHER" id="PTHR30053">
    <property type="entry name" value="ELONGATION FACTOR P"/>
    <property type="match status" value="1"/>
</dbReference>
<evidence type="ECO:0000256" key="7">
    <source>
        <dbReference type="ARBA" id="ARBA00025469"/>
    </source>
</evidence>
<dbReference type="FunFam" id="2.40.50.140:FF:000004">
    <property type="entry name" value="Elongation factor P"/>
    <property type="match status" value="1"/>
</dbReference>
<evidence type="ECO:0000256" key="4">
    <source>
        <dbReference type="ARBA" id="ARBA00022490"/>
    </source>
</evidence>
<evidence type="ECO:0000256" key="3">
    <source>
        <dbReference type="ARBA" id="ARBA00009479"/>
    </source>
</evidence>
<evidence type="ECO:0000259" key="12">
    <source>
        <dbReference type="SMART" id="SM01185"/>
    </source>
</evidence>
<comment type="caution">
    <text evidence="13">The sequence shown here is derived from an EMBL/GenBank/DDBJ whole genome shotgun (WGS) entry which is preliminary data.</text>
</comment>
<sequence length="187" mass="20877">MISVSDFRNGVTFDMDGKVMQIIEFQHVKPGKGAAFVRVKMRNVITGGVTETTFNPNDKYPTAYIERKKMEYSYNDGDLYYFMDPDSFELVPIEKSALDDTFRFVKENDVCTVMSYKGNVFGIEAPRFVDLVVTSTEPGFAGNTATNTLKPATLETGAEIKVPLFINEGDKINIDTTTGEYLGRSKA</sequence>
<keyword evidence="4 8" id="KW-0963">Cytoplasm</keyword>